<keyword evidence="1" id="KW-1015">Disulfide bond</keyword>
<dbReference type="PANTHER" id="PTHR31048">
    <property type="entry name" value="OS03G0233200 PROTEIN"/>
    <property type="match status" value="1"/>
</dbReference>
<feature type="disulfide bond" evidence="1">
    <location>
        <begin position="185"/>
        <end position="194"/>
    </location>
</feature>
<dbReference type="PIRSF" id="PIRSF002703">
    <property type="entry name" value="Thaumatin"/>
    <property type="match status" value="1"/>
</dbReference>
<feature type="disulfide bond" evidence="1">
    <location>
        <begin position="151"/>
        <end position="235"/>
    </location>
</feature>
<dbReference type="PROSITE" id="PS51367">
    <property type="entry name" value="THAUMATIN_2"/>
    <property type="match status" value="1"/>
</dbReference>
<comment type="caution">
    <text evidence="3">The sequence shown here is derived from an EMBL/GenBank/DDBJ whole genome shotgun (WGS) entry which is preliminary data.</text>
</comment>
<dbReference type="InterPro" id="IPR037176">
    <property type="entry name" value="Osmotin/thaumatin-like_sf"/>
</dbReference>
<name>A0A6D2I5W3_9BRAS</name>
<organism evidence="3 4">
    <name type="scientific">Microthlaspi erraticum</name>
    <dbReference type="NCBI Taxonomy" id="1685480"/>
    <lineage>
        <taxon>Eukaryota</taxon>
        <taxon>Viridiplantae</taxon>
        <taxon>Streptophyta</taxon>
        <taxon>Embryophyta</taxon>
        <taxon>Tracheophyta</taxon>
        <taxon>Spermatophyta</taxon>
        <taxon>Magnoliopsida</taxon>
        <taxon>eudicotyledons</taxon>
        <taxon>Gunneridae</taxon>
        <taxon>Pentapetalae</taxon>
        <taxon>rosids</taxon>
        <taxon>malvids</taxon>
        <taxon>Brassicales</taxon>
        <taxon>Brassicaceae</taxon>
        <taxon>Coluteocarpeae</taxon>
        <taxon>Microthlaspi</taxon>
    </lineage>
</organism>
<dbReference type="SUPFAM" id="SSF49870">
    <property type="entry name" value="Osmotin, thaumatin-like protein"/>
    <property type="match status" value="1"/>
</dbReference>
<keyword evidence="4" id="KW-1185">Reference proteome</keyword>
<dbReference type="AlphaFoldDB" id="A0A6D2I5W3"/>
<feature type="disulfide bond" evidence="1">
    <location>
        <begin position="164"/>
        <end position="181"/>
    </location>
</feature>
<evidence type="ECO:0000313" key="3">
    <source>
        <dbReference type="EMBL" id="CAA7022098.1"/>
    </source>
</evidence>
<dbReference type="Pfam" id="PF00314">
    <property type="entry name" value="Thaumatin"/>
    <property type="match status" value="1"/>
</dbReference>
<dbReference type="Gene3D" id="2.60.110.10">
    <property type="entry name" value="Thaumatin"/>
    <property type="match status" value="1"/>
</dbReference>
<evidence type="ECO:0000256" key="1">
    <source>
        <dbReference type="PIRSR" id="PIRSR002703-1"/>
    </source>
</evidence>
<feature type="disulfide bond" evidence="1">
    <location>
        <begin position="80"/>
        <end position="88"/>
    </location>
</feature>
<feature type="signal peptide" evidence="2">
    <location>
        <begin position="1"/>
        <end position="22"/>
    </location>
</feature>
<protein>
    <recommendedName>
        <fullName evidence="5">Thaumatin-like protein</fullName>
    </recommendedName>
</protein>
<accession>A0A6D2I5W3</accession>
<sequence>MGFAKVSSIFLVALFLINGCYSTTFTVVNKCNYTVWPGLVTGDVTTNFPEPSGFTLNTGESRSISIPYGWAGRLWARTLCNTTGAFTCVTGNCGSSTIECSDAGSIRPATVAEFTLNGPGNLDSYDVSLVDGFNVPMTIIPRLGKPGVGNCTVTGCPTDLNAVCPDRLKVPAEVGGAAVACMSACVLSGKPEDCCSGAFGTPDTCKPSNSSAFFKKACPRAYSYAYEAGTNTYTCSDADYLITLCAHTYSPSPPRSSQPDFNSVSTASSLAASGTIFSVAFSLCVLGVARFL</sequence>
<dbReference type="SMART" id="SM00205">
    <property type="entry name" value="THN"/>
    <property type="match status" value="1"/>
</dbReference>
<feature type="disulfide bond" evidence="1">
    <location>
        <begin position="31"/>
        <end position="245"/>
    </location>
</feature>
<dbReference type="Proteomes" id="UP000467841">
    <property type="component" value="Unassembled WGS sequence"/>
</dbReference>
<dbReference type="PRINTS" id="PR00347">
    <property type="entry name" value="THAUMATIN"/>
</dbReference>
<feature type="chain" id="PRO_5025408143" description="Thaumatin-like protein" evidence="2">
    <location>
        <begin position="23"/>
        <end position="292"/>
    </location>
</feature>
<evidence type="ECO:0000256" key="2">
    <source>
        <dbReference type="SAM" id="SignalP"/>
    </source>
</evidence>
<dbReference type="OrthoDB" id="430315at2759"/>
<reference evidence="3" key="1">
    <citation type="submission" date="2020-01" db="EMBL/GenBank/DDBJ databases">
        <authorList>
            <person name="Mishra B."/>
        </authorList>
    </citation>
    <scope>NUCLEOTIDE SEQUENCE [LARGE SCALE GENOMIC DNA]</scope>
</reference>
<dbReference type="FunFam" id="2.60.110.10:FF:000004">
    <property type="entry name" value="THAUMATIN-LIKE PROTEIN 1"/>
    <property type="match status" value="1"/>
</dbReference>
<dbReference type="EMBL" id="CACVBM020000666">
    <property type="protein sequence ID" value="CAA7022098.1"/>
    <property type="molecule type" value="Genomic_DNA"/>
</dbReference>
<proteinExistence type="predicted"/>
<feature type="disulfide bond" evidence="1">
    <location>
        <begin position="195"/>
        <end position="205"/>
    </location>
</feature>
<gene>
    <name evidence="3" type="ORF">MERR_LOCUS9333</name>
</gene>
<feature type="disulfide bond" evidence="1">
    <location>
        <begin position="156"/>
        <end position="218"/>
    </location>
</feature>
<keyword evidence="2" id="KW-0732">Signal</keyword>
<evidence type="ECO:0008006" key="5">
    <source>
        <dbReference type="Google" id="ProtNLM"/>
    </source>
</evidence>
<feature type="disulfide bond" evidence="1">
    <location>
        <begin position="93"/>
        <end position="100"/>
    </location>
</feature>
<dbReference type="CDD" id="cd09218">
    <property type="entry name" value="TLP-PA"/>
    <property type="match status" value="1"/>
</dbReference>
<evidence type="ECO:0000313" key="4">
    <source>
        <dbReference type="Proteomes" id="UP000467841"/>
    </source>
</evidence>
<dbReference type="InterPro" id="IPR001938">
    <property type="entry name" value="Thaumatin"/>
</dbReference>